<comment type="caution">
    <text evidence="5">The sequence shown here is derived from an EMBL/GenBank/DDBJ whole genome shotgun (WGS) entry which is preliminary data.</text>
</comment>
<feature type="compositionally biased region" description="Basic and acidic residues" evidence="3">
    <location>
        <begin position="526"/>
        <end position="539"/>
    </location>
</feature>
<dbReference type="PROSITE" id="PS51782">
    <property type="entry name" value="LYSM"/>
    <property type="match status" value="1"/>
</dbReference>
<evidence type="ECO:0000259" key="4">
    <source>
        <dbReference type="PROSITE" id="PS51782"/>
    </source>
</evidence>
<dbReference type="Pfam" id="PF00149">
    <property type="entry name" value="Metallophos"/>
    <property type="match status" value="1"/>
</dbReference>
<evidence type="ECO:0000256" key="1">
    <source>
        <dbReference type="ARBA" id="ARBA00022729"/>
    </source>
</evidence>
<dbReference type="Gene3D" id="3.10.350.10">
    <property type="entry name" value="LysM domain"/>
    <property type="match status" value="1"/>
</dbReference>
<dbReference type="Pfam" id="PF01476">
    <property type="entry name" value="LysM"/>
    <property type="match status" value="1"/>
</dbReference>
<dbReference type="Pfam" id="PF02872">
    <property type="entry name" value="5_nucleotid_C"/>
    <property type="match status" value="1"/>
</dbReference>
<dbReference type="SUPFAM" id="SSF56300">
    <property type="entry name" value="Metallo-dependent phosphatases"/>
    <property type="match status" value="1"/>
</dbReference>
<feature type="chain" id="PRO_5044999368" evidence="2">
    <location>
        <begin position="31"/>
        <end position="603"/>
    </location>
</feature>
<dbReference type="Gene3D" id="3.90.780.10">
    <property type="entry name" value="5'-Nucleotidase, C-terminal domain"/>
    <property type="match status" value="1"/>
</dbReference>
<dbReference type="CDD" id="cd00118">
    <property type="entry name" value="LysM"/>
    <property type="match status" value="1"/>
</dbReference>
<accession>A0ABQ6G9V4</accession>
<dbReference type="PANTHER" id="PTHR11575:SF24">
    <property type="entry name" value="5'-NUCLEOTIDASE"/>
    <property type="match status" value="1"/>
</dbReference>
<keyword evidence="1 2" id="KW-0732">Signal</keyword>
<dbReference type="InterPro" id="IPR036907">
    <property type="entry name" value="5'-Nucleotdase_C_sf"/>
</dbReference>
<evidence type="ECO:0000256" key="2">
    <source>
        <dbReference type="RuleBase" id="RU362119"/>
    </source>
</evidence>
<dbReference type="EMBL" id="BSSQ01000006">
    <property type="protein sequence ID" value="GLX67392.1"/>
    <property type="molecule type" value="Genomic_DNA"/>
</dbReference>
<dbReference type="InterPro" id="IPR004843">
    <property type="entry name" value="Calcineurin-like_PHP"/>
</dbReference>
<dbReference type="SUPFAM" id="SSF54106">
    <property type="entry name" value="LysM domain"/>
    <property type="match status" value="1"/>
</dbReference>
<dbReference type="Proteomes" id="UP001157114">
    <property type="component" value="Unassembled WGS sequence"/>
</dbReference>
<dbReference type="Gene3D" id="3.60.21.10">
    <property type="match status" value="1"/>
</dbReference>
<proteinExistence type="inferred from homology"/>
<dbReference type="InterPro" id="IPR018392">
    <property type="entry name" value="LysM"/>
</dbReference>
<reference evidence="5 6" key="1">
    <citation type="submission" date="2023-03" db="EMBL/GenBank/DDBJ databases">
        <title>Draft genome sequence of the bacteria which degrade cell wall of Tricholomamatutake.</title>
        <authorList>
            <person name="Konishi Y."/>
            <person name="Fukuta Y."/>
            <person name="Shirasaka N."/>
        </authorList>
    </citation>
    <scope>NUCLEOTIDE SEQUENCE [LARGE SCALE GENOMIC DNA]</scope>
    <source>
        <strain evidence="6">mu1</strain>
    </source>
</reference>
<feature type="signal peptide" evidence="2">
    <location>
        <begin position="1"/>
        <end position="30"/>
    </location>
</feature>
<dbReference type="SUPFAM" id="SSF55816">
    <property type="entry name" value="5'-nucleotidase (syn. UDP-sugar hydrolase), C-terminal domain"/>
    <property type="match status" value="1"/>
</dbReference>
<dbReference type="InterPro" id="IPR006179">
    <property type="entry name" value="5_nucleotidase/apyrase"/>
</dbReference>
<dbReference type="SMART" id="SM00257">
    <property type="entry name" value="LysM"/>
    <property type="match status" value="1"/>
</dbReference>
<feature type="region of interest" description="Disordered" evidence="3">
    <location>
        <begin position="517"/>
        <end position="556"/>
    </location>
</feature>
<evidence type="ECO:0000313" key="5">
    <source>
        <dbReference type="EMBL" id="GLX67392.1"/>
    </source>
</evidence>
<sequence>MLTKLKRLKWAAGALLSASLLAASVGTAFAAEDTSVPASAKHITLLHTNDTHARAVEGSSGEMGYAKLAGIIDSYRAANPNTLLLDAGDATHGTTFATLVNGESVVQVMNKMGYDAFTPGNHDFNYGYERLLELESMMKFPVVSANVRVTKDKSSLFKPYIIKEVDGVKVGIFGLTTPETAYKTHPKNVEGLTFTDPAKEAQAVVDELKDQTDVIVALGHIGQDASSVDTSLKIAKAVDGIDVFIDGHSHTVLEHGLNADHNTLIASAGEYTKYLGVVDLWVDGGKVVKKEAKLENKDTAAAIAPNAEIADFVASIQKSQESILAEEVGTASVKLDGERDQVRTSETNLGNLVADSIRSAAGADIGITNGGGIRASIDQGTITKGEVITVLPFGNQIVSLKVKGADVKAALETGVSDYPNSKGGFPQVSGITFKIDTAKPKGERVHSVTVGGKPLNLKADYLLATNDFMAAGGDEYTMFSKYPQAGMYGSLDEALIAYIAKLGTANPKVEGRITAAATPVIAQPEPKPDPKPEPSKPEPTKPQPSKPEPKPEPAKPAVYVVKSGDTLWAIAKKYNTTWQKLRDLNHIKNANLIYPGQQIKLPA</sequence>
<dbReference type="PRINTS" id="PR01607">
    <property type="entry name" value="APYRASEFAMLY"/>
</dbReference>
<comment type="similarity">
    <text evidence="2">Belongs to the 5'-nucleotidase family.</text>
</comment>
<keyword evidence="2" id="KW-0547">Nucleotide-binding</keyword>
<dbReference type="InterPro" id="IPR008334">
    <property type="entry name" value="5'-Nucleotdase_C"/>
</dbReference>
<dbReference type="InterPro" id="IPR036779">
    <property type="entry name" value="LysM_dom_sf"/>
</dbReference>
<dbReference type="InterPro" id="IPR029052">
    <property type="entry name" value="Metallo-depent_PP-like"/>
</dbReference>
<organism evidence="5 6">
    <name type="scientific">Paenibacillus glycanilyticus</name>
    <dbReference type="NCBI Taxonomy" id="126569"/>
    <lineage>
        <taxon>Bacteria</taxon>
        <taxon>Bacillati</taxon>
        <taxon>Bacillota</taxon>
        <taxon>Bacilli</taxon>
        <taxon>Bacillales</taxon>
        <taxon>Paenibacillaceae</taxon>
        <taxon>Paenibacillus</taxon>
    </lineage>
</organism>
<dbReference type="RefSeq" id="WP_284238136.1">
    <property type="nucleotide sequence ID" value="NZ_BSSQ01000006.1"/>
</dbReference>
<evidence type="ECO:0000256" key="3">
    <source>
        <dbReference type="SAM" id="MobiDB-lite"/>
    </source>
</evidence>
<gene>
    <name evidence="5" type="ORF">MU1_17370</name>
</gene>
<feature type="domain" description="LysM" evidence="4">
    <location>
        <begin position="557"/>
        <end position="601"/>
    </location>
</feature>
<name>A0ABQ6G9V4_9BACL</name>
<dbReference type="PANTHER" id="PTHR11575">
    <property type="entry name" value="5'-NUCLEOTIDASE-RELATED"/>
    <property type="match status" value="1"/>
</dbReference>
<evidence type="ECO:0000313" key="6">
    <source>
        <dbReference type="Proteomes" id="UP001157114"/>
    </source>
</evidence>
<keyword evidence="2" id="KW-0378">Hydrolase</keyword>
<keyword evidence="6" id="KW-1185">Reference proteome</keyword>
<dbReference type="CDD" id="cd00845">
    <property type="entry name" value="MPP_UshA_N_like"/>
    <property type="match status" value="1"/>
</dbReference>
<protein>
    <submittedName>
        <fullName evidence="5">Metallophosphatase</fullName>
    </submittedName>
</protein>